<keyword evidence="2" id="KW-1185">Reference proteome</keyword>
<evidence type="ECO:0000313" key="1">
    <source>
        <dbReference type="EMBL" id="SHI55634.1"/>
    </source>
</evidence>
<evidence type="ECO:0000313" key="2">
    <source>
        <dbReference type="Proteomes" id="UP000184231"/>
    </source>
</evidence>
<gene>
    <name evidence="1" type="ORF">SAMN04487911_10371</name>
</gene>
<dbReference type="AlphaFoldDB" id="A0A1M6C4G5"/>
<organism evidence="1 2">
    <name type="scientific">Arenibacter nanhaiticus</name>
    <dbReference type="NCBI Taxonomy" id="558155"/>
    <lineage>
        <taxon>Bacteria</taxon>
        <taxon>Pseudomonadati</taxon>
        <taxon>Bacteroidota</taxon>
        <taxon>Flavobacteriia</taxon>
        <taxon>Flavobacteriales</taxon>
        <taxon>Flavobacteriaceae</taxon>
        <taxon>Arenibacter</taxon>
    </lineage>
</organism>
<sequence>MLQYEDIAKVQELKAKFDKVWIISEYLQVHLNVLGFNKIKGQFSWCKQAGTSNIFMLFK</sequence>
<name>A0A1M6C4G5_9FLAO</name>
<protein>
    <submittedName>
        <fullName evidence="1">Uncharacterized protein</fullName>
    </submittedName>
</protein>
<dbReference type="EMBL" id="FQYX01000003">
    <property type="protein sequence ID" value="SHI55634.1"/>
    <property type="molecule type" value="Genomic_DNA"/>
</dbReference>
<reference evidence="1 2" key="1">
    <citation type="submission" date="2016-11" db="EMBL/GenBank/DDBJ databases">
        <authorList>
            <person name="Jaros S."/>
            <person name="Januszkiewicz K."/>
            <person name="Wedrychowicz H."/>
        </authorList>
    </citation>
    <scope>NUCLEOTIDE SEQUENCE [LARGE SCALE GENOMIC DNA]</scope>
    <source>
        <strain evidence="1 2">CGMCC 1.8863</strain>
    </source>
</reference>
<dbReference type="Proteomes" id="UP000184231">
    <property type="component" value="Unassembled WGS sequence"/>
</dbReference>
<accession>A0A1M6C4G5</accession>
<proteinExistence type="predicted"/>